<proteinExistence type="predicted"/>
<organism evidence="2 3">
    <name type="scientific">Polyplax serrata</name>
    <name type="common">Common mouse louse</name>
    <dbReference type="NCBI Taxonomy" id="468196"/>
    <lineage>
        <taxon>Eukaryota</taxon>
        <taxon>Metazoa</taxon>
        <taxon>Ecdysozoa</taxon>
        <taxon>Arthropoda</taxon>
        <taxon>Hexapoda</taxon>
        <taxon>Insecta</taxon>
        <taxon>Pterygota</taxon>
        <taxon>Neoptera</taxon>
        <taxon>Paraneoptera</taxon>
        <taxon>Psocodea</taxon>
        <taxon>Troctomorpha</taxon>
        <taxon>Phthiraptera</taxon>
        <taxon>Anoplura</taxon>
        <taxon>Polyplacidae</taxon>
        <taxon>Polyplax</taxon>
    </lineage>
</organism>
<sequence>MSWCFITSQKYFDISHWGHDEESDAEMSKDALNLDAEEDECFLTKNFVRFLLIVKAKQLAKRMKNQFEMTKERDRQREREWKGESESVADPHSRRNEMSQLLLPAIYEIGSRSK</sequence>
<accession>A0ABR1AWZ4</accession>
<evidence type="ECO:0000313" key="2">
    <source>
        <dbReference type="EMBL" id="KAK6630719.1"/>
    </source>
</evidence>
<name>A0ABR1AWZ4_POLSC</name>
<reference evidence="2 3" key="1">
    <citation type="submission" date="2023-09" db="EMBL/GenBank/DDBJ databases">
        <title>Genomes of two closely related lineages of the louse Polyplax serrata with different host specificities.</title>
        <authorList>
            <person name="Martinu J."/>
            <person name="Tarabai H."/>
            <person name="Stefka J."/>
            <person name="Hypsa V."/>
        </authorList>
    </citation>
    <scope>NUCLEOTIDE SEQUENCE [LARGE SCALE GENOMIC DNA]</scope>
    <source>
        <strain evidence="2">98ZLc_SE</strain>
    </source>
</reference>
<keyword evidence="3" id="KW-1185">Reference proteome</keyword>
<comment type="caution">
    <text evidence="2">The sequence shown here is derived from an EMBL/GenBank/DDBJ whole genome shotgun (WGS) entry which is preliminary data.</text>
</comment>
<protein>
    <submittedName>
        <fullName evidence="2">Uncharacterized protein</fullName>
    </submittedName>
</protein>
<feature type="compositionally biased region" description="Basic and acidic residues" evidence="1">
    <location>
        <begin position="69"/>
        <end position="97"/>
    </location>
</feature>
<dbReference type="EMBL" id="JAWJWF010000007">
    <property type="protein sequence ID" value="KAK6630719.1"/>
    <property type="molecule type" value="Genomic_DNA"/>
</dbReference>
<feature type="region of interest" description="Disordered" evidence="1">
    <location>
        <begin position="66"/>
        <end position="97"/>
    </location>
</feature>
<gene>
    <name evidence="2" type="ORF">RUM44_002888</name>
</gene>
<evidence type="ECO:0000256" key="1">
    <source>
        <dbReference type="SAM" id="MobiDB-lite"/>
    </source>
</evidence>
<dbReference type="Proteomes" id="UP001359485">
    <property type="component" value="Unassembled WGS sequence"/>
</dbReference>
<evidence type="ECO:0000313" key="3">
    <source>
        <dbReference type="Proteomes" id="UP001359485"/>
    </source>
</evidence>